<dbReference type="RefSeq" id="WP_153584292.1">
    <property type="nucleotide sequence ID" value="NZ_WJBU01000005.1"/>
</dbReference>
<dbReference type="Proteomes" id="UP000487350">
    <property type="component" value="Unassembled WGS sequence"/>
</dbReference>
<dbReference type="Pfam" id="PF01555">
    <property type="entry name" value="N6_N4_Mtase"/>
    <property type="match status" value="1"/>
</dbReference>
<gene>
    <name evidence="5" type="ORF">GHT07_06765</name>
</gene>
<dbReference type="GO" id="GO:0003677">
    <property type="term" value="F:DNA binding"/>
    <property type="evidence" value="ECO:0007669"/>
    <property type="project" value="InterPro"/>
</dbReference>
<dbReference type="InterPro" id="IPR029063">
    <property type="entry name" value="SAM-dependent_MTases_sf"/>
</dbReference>
<dbReference type="GO" id="GO:0008170">
    <property type="term" value="F:N-methyltransferase activity"/>
    <property type="evidence" value="ECO:0007669"/>
    <property type="project" value="InterPro"/>
</dbReference>
<organism evidence="5 6">
    <name type="scientific">Caenimonas koreensis DSM 17982</name>
    <dbReference type="NCBI Taxonomy" id="1121255"/>
    <lineage>
        <taxon>Bacteria</taxon>
        <taxon>Pseudomonadati</taxon>
        <taxon>Pseudomonadota</taxon>
        <taxon>Betaproteobacteria</taxon>
        <taxon>Burkholderiales</taxon>
        <taxon>Comamonadaceae</taxon>
        <taxon>Caenimonas</taxon>
    </lineage>
</organism>
<dbReference type="InterPro" id="IPR002941">
    <property type="entry name" value="DNA_methylase_N4/N6"/>
</dbReference>
<comment type="similarity">
    <text evidence="1">Belongs to the N(4)/N(6)-methyltransferase family.</text>
</comment>
<dbReference type="OrthoDB" id="9816288at2"/>
<dbReference type="Gene3D" id="3.40.50.150">
    <property type="entry name" value="Vaccinia Virus protein VP39"/>
    <property type="match status" value="1"/>
</dbReference>
<evidence type="ECO:0000313" key="5">
    <source>
        <dbReference type="EMBL" id="MRD46972.1"/>
    </source>
</evidence>
<dbReference type="GO" id="GO:0032259">
    <property type="term" value="P:methylation"/>
    <property type="evidence" value="ECO:0007669"/>
    <property type="project" value="UniProtKB-KW"/>
</dbReference>
<sequence length="504" mass="56324">MPFLDWVNKSRAKEATRAVPYHLLQQEGAFGEPADNLLIQGDNLLALKALIPFYAGRVKCIFIDPPYNTQSAFEHYDDKLEHSQWLSMMYPRLVVLRDLLSEDGSIWVTIDDNEAHYLKVLMDEVFGRRRFIANCVWQKRYARDNNAAIGSSHDHLLVYATNQDQFRTSRNLVEIDDKTRAAYRNANNDPKGPWRLVPMNGAGLRPNQQYPIRTPSGKTIYPPEGRHWSVLEDKFKALVAEGRVSFGKNADSAPGLIRYISEVQGLVPWSWWPHDEVGNNDQAKKEIHELFGTANAFDTPKPERLIQRILHIATSPGDLILDSFLGSGTTAAVAHKMGRRYIGIEMGEHARTHCLPRLQKVINGEQGGISAAVGWQGGGGFRFCTLGDPAFDDHGRISADVKFATLAAYVWHFETGEPGHQAFDKPLLGVHNGTAYYLLFNGILGDRRPAGGNVLTHAVLKAINEVFPHGGPKVVYGEMSRLGASRLAAEGVTFKQVPYDIKMR</sequence>
<keyword evidence="2 5" id="KW-0489">Methyltransferase</keyword>
<dbReference type="PRINTS" id="PR00508">
    <property type="entry name" value="S21N4MTFRASE"/>
</dbReference>
<evidence type="ECO:0000256" key="2">
    <source>
        <dbReference type="ARBA" id="ARBA00022603"/>
    </source>
</evidence>
<evidence type="ECO:0000259" key="4">
    <source>
        <dbReference type="Pfam" id="PF01555"/>
    </source>
</evidence>
<dbReference type="InterPro" id="IPR001091">
    <property type="entry name" value="RM_Methyltransferase"/>
</dbReference>
<evidence type="ECO:0000313" key="6">
    <source>
        <dbReference type="Proteomes" id="UP000487350"/>
    </source>
</evidence>
<name>A0A844B107_9BURK</name>
<dbReference type="EMBL" id="WJBU01000005">
    <property type="protein sequence ID" value="MRD46972.1"/>
    <property type="molecule type" value="Genomic_DNA"/>
</dbReference>
<reference evidence="5 6" key="1">
    <citation type="submission" date="2019-11" db="EMBL/GenBank/DDBJ databases">
        <title>Caenimonas koreensis gen. nov., sp. nov., isolated from activated sludge.</title>
        <authorList>
            <person name="Seung H.R."/>
        </authorList>
    </citation>
    <scope>NUCLEOTIDE SEQUENCE [LARGE SCALE GENOMIC DNA]</scope>
    <source>
        <strain evidence="5 6">EMB320</strain>
    </source>
</reference>
<dbReference type="SUPFAM" id="SSF53335">
    <property type="entry name" value="S-adenosyl-L-methionine-dependent methyltransferases"/>
    <property type="match status" value="1"/>
</dbReference>
<comment type="caution">
    <text evidence="5">The sequence shown here is derived from an EMBL/GenBank/DDBJ whole genome shotgun (WGS) entry which is preliminary data.</text>
</comment>
<proteinExistence type="inferred from homology"/>
<evidence type="ECO:0000256" key="1">
    <source>
        <dbReference type="ARBA" id="ARBA00006594"/>
    </source>
</evidence>
<evidence type="ECO:0000256" key="3">
    <source>
        <dbReference type="ARBA" id="ARBA00022679"/>
    </source>
</evidence>
<dbReference type="PROSITE" id="PS00092">
    <property type="entry name" value="N6_MTASE"/>
    <property type="match status" value="1"/>
</dbReference>
<keyword evidence="6" id="KW-1185">Reference proteome</keyword>
<dbReference type="AlphaFoldDB" id="A0A844B107"/>
<feature type="domain" description="DNA methylase N-4/N-6" evidence="4">
    <location>
        <begin position="58"/>
        <end position="350"/>
    </location>
</feature>
<protein>
    <submittedName>
        <fullName evidence="5">Site-specific DNA-methyltransferase</fullName>
    </submittedName>
</protein>
<keyword evidence="3 5" id="KW-0808">Transferase</keyword>
<accession>A0A844B107</accession>
<dbReference type="InterPro" id="IPR002052">
    <property type="entry name" value="DNA_methylase_N6_adenine_CS"/>
</dbReference>